<evidence type="ECO:0000259" key="9">
    <source>
        <dbReference type="Pfam" id="PF01915"/>
    </source>
</evidence>
<organism evidence="10 11">
    <name type="scientific">Massilia cavernae</name>
    <dbReference type="NCBI Taxonomy" id="2320864"/>
    <lineage>
        <taxon>Bacteria</taxon>
        <taxon>Pseudomonadati</taxon>
        <taxon>Pseudomonadota</taxon>
        <taxon>Betaproteobacteria</taxon>
        <taxon>Burkholderiales</taxon>
        <taxon>Oxalobacteraceae</taxon>
        <taxon>Telluria group</taxon>
        <taxon>Massilia</taxon>
    </lineage>
</organism>
<dbReference type="AlphaFoldDB" id="A0A418XB55"/>
<evidence type="ECO:0000256" key="2">
    <source>
        <dbReference type="ARBA" id="ARBA00005336"/>
    </source>
</evidence>
<proteinExistence type="inferred from homology"/>
<feature type="chain" id="PRO_5019041747" description="beta-glucosidase" evidence="7">
    <location>
        <begin position="38"/>
        <end position="751"/>
    </location>
</feature>
<comment type="caution">
    <text evidence="10">The sequence shown here is derived from an EMBL/GenBank/DDBJ whole genome shotgun (WGS) entry which is preliminary data.</text>
</comment>
<dbReference type="PROSITE" id="PS51257">
    <property type="entry name" value="PROKAR_LIPOPROTEIN"/>
    <property type="match status" value="1"/>
</dbReference>
<dbReference type="GO" id="GO:0008422">
    <property type="term" value="F:beta-glucosidase activity"/>
    <property type="evidence" value="ECO:0007669"/>
    <property type="project" value="UniProtKB-EC"/>
</dbReference>
<reference evidence="10 11" key="1">
    <citation type="submission" date="2018-09" db="EMBL/GenBank/DDBJ databases">
        <authorList>
            <person name="Zhu H."/>
        </authorList>
    </citation>
    <scope>NUCLEOTIDE SEQUENCE [LARGE SCALE GENOMIC DNA]</scope>
    <source>
        <strain evidence="10 11">K1S02-61</strain>
    </source>
</reference>
<dbReference type="Gene3D" id="3.20.20.300">
    <property type="entry name" value="Glycoside hydrolase, family 3, N-terminal domain"/>
    <property type="match status" value="1"/>
</dbReference>
<sequence>MISNRSSLARRSGHRPAFLRRTLVLAGATLAAGACLAAPSQPAIGAQGKAVLTIGGYQFKDLNGNGRLDPYEDWRLPVGVRVGDLVAQMTLEEKAGLMLIDTLNAGCAGALPADATRFIVSEKMSRFIFRNVVDAVAATCDGSVKAAGPGGLVITAQQAAQFTNKIQALAEAQRLGIPVLFKSNPRNHVETDPRFGVGSGAGILTEFPKEPGIAAASLGTGDMSPARSLARVMGQEWRAIGLRGMYGYQADLATEPRWYRVHETFGEDADLSANIMTALVEGLQGGPLNPQSAVALTIKHFPGGGAQEDGLDPHYSFGKAQVYPSGNFAYGLKPFKAAIAAGVSSVMPYYGVPIKVRYEGVTYDQVGFAFNRQIVNDLLRDRLGFRGNVNSDTGIINDRAWGLEHKSIPQRVAAAINGGTDTLSGFNKVATITDLLKAGLVSEERVNLSATRLLTEQFQLGLFENPFVDAGQAASLVGSAAHLAVGREVQKQSIVLLQNRAQGGAGPTLPLRAGAKLYTMGMNKAEVEQYGYSVTDGSVAPGQARPSAAGKDFALIRILVRNVNTSGYRTRSPGSGADPARLNPRTGKTWGAEDGCSLYPAMNPTCSDDVEFMPGAPLGLLFGGALPWEASRLSFSTMASAQSWQISPSLAEIQAVMREVGPEKTILDIYFRNPYVLDDASGLKDAGAIVATFGVKEQALLEVLSGRFKPTGKLPFALARTLQAVIDNAPDAPGYAPADTLYPFGFGLTYP</sequence>
<keyword evidence="5 10" id="KW-0378">Hydrolase</keyword>
<evidence type="ECO:0000256" key="5">
    <source>
        <dbReference type="ARBA" id="ARBA00022801"/>
    </source>
</evidence>
<dbReference type="PANTHER" id="PTHR30620">
    <property type="entry name" value="PERIPLASMIC BETA-GLUCOSIDASE-RELATED"/>
    <property type="match status" value="1"/>
</dbReference>
<dbReference type="EC" id="3.2.1.21" evidence="3"/>
<evidence type="ECO:0000313" key="11">
    <source>
        <dbReference type="Proteomes" id="UP000284006"/>
    </source>
</evidence>
<dbReference type="SUPFAM" id="SSF51445">
    <property type="entry name" value="(Trans)glycosidases"/>
    <property type="match status" value="1"/>
</dbReference>
<feature type="domain" description="Glycoside hydrolase family 3 C-terminal" evidence="9">
    <location>
        <begin position="494"/>
        <end position="750"/>
    </location>
</feature>
<dbReference type="OrthoDB" id="8864425at2"/>
<dbReference type="Proteomes" id="UP000284006">
    <property type="component" value="Unassembled WGS sequence"/>
</dbReference>
<keyword evidence="11" id="KW-1185">Reference proteome</keyword>
<dbReference type="InterPro" id="IPR051915">
    <property type="entry name" value="Cellulose_Degrad_GH3"/>
</dbReference>
<dbReference type="PANTHER" id="PTHR30620:SF16">
    <property type="entry name" value="LYSOSOMAL BETA GLUCOSIDASE"/>
    <property type="match status" value="1"/>
</dbReference>
<keyword evidence="4 7" id="KW-0732">Signal</keyword>
<dbReference type="GO" id="GO:0009251">
    <property type="term" value="P:glucan catabolic process"/>
    <property type="evidence" value="ECO:0007669"/>
    <property type="project" value="TreeGrafter"/>
</dbReference>
<dbReference type="EMBL" id="QYUP01000164">
    <property type="protein sequence ID" value="RJG09573.1"/>
    <property type="molecule type" value="Genomic_DNA"/>
</dbReference>
<protein>
    <recommendedName>
        <fullName evidence="3">beta-glucosidase</fullName>
        <ecNumber evidence="3">3.2.1.21</ecNumber>
    </recommendedName>
</protein>
<evidence type="ECO:0000256" key="4">
    <source>
        <dbReference type="ARBA" id="ARBA00022729"/>
    </source>
</evidence>
<evidence type="ECO:0000256" key="7">
    <source>
        <dbReference type="SAM" id="SignalP"/>
    </source>
</evidence>
<keyword evidence="6" id="KW-0326">Glycosidase</keyword>
<gene>
    <name evidence="10" type="ORF">D3872_22075</name>
</gene>
<dbReference type="Pfam" id="PF00933">
    <property type="entry name" value="Glyco_hydro_3"/>
    <property type="match status" value="1"/>
</dbReference>
<feature type="signal peptide" evidence="7">
    <location>
        <begin position="1"/>
        <end position="37"/>
    </location>
</feature>
<evidence type="ECO:0000313" key="10">
    <source>
        <dbReference type="EMBL" id="RJG09573.1"/>
    </source>
</evidence>
<evidence type="ECO:0000256" key="6">
    <source>
        <dbReference type="ARBA" id="ARBA00023295"/>
    </source>
</evidence>
<name>A0A418XB55_9BURK</name>
<dbReference type="Pfam" id="PF01915">
    <property type="entry name" value="Glyco_hydro_3_C"/>
    <property type="match status" value="1"/>
</dbReference>
<comment type="similarity">
    <text evidence="2">Belongs to the glycosyl hydrolase 3 family.</text>
</comment>
<evidence type="ECO:0000256" key="3">
    <source>
        <dbReference type="ARBA" id="ARBA00012744"/>
    </source>
</evidence>
<comment type="catalytic activity">
    <reaction evidence="1">
        <text>Hydrolysis of terminal, non-reducing beta-D-glucosyl residues with release of beta-D-glucose.</text>
        <dbReference type="EC" id="3.2.1.21"/>
    </reaction>
</comment>
<evidence type="ECO:0000256" key="1">
    <source>
        <dbReference type="ARBA" id="ARBA00000448"/>
    </source>
</evidence>
<dbReference type="InterPro" id="IPR036962">
    <property type="entry name" value="Glyco_hydro_3_N_sf"/>
</dbReference>
<dbReference type="InterPro" id="IPR017853">
    <property type="entry name" value="GH"/>
</dbReference>
<dbReference type="PRINTS" id="PR00133">
    <property type="entry name" value="GLHYDRLASE3"/>
</dbReference>
<dbReference type="SUPFAM" id="SSF52279">
    <property type="entry name" value="Beta-D-glucan exohydrolase, C-terminal domain"/>
    <property type="match status" value="1"/>
</dbReference>
<dbReference type="Gene3D" id="3.40.50.1700">
    <property type="entry name" value="Glycoside hydrolase family 3 C-terminal domain"/>
    <property type="match status" value="1"/>
</dbReference>
<dbReference type="InterPro" id="IPR002772">
    <property type="entry name" value="Glyco_hydro_3_C"/>
</dbReference>
<evidence type="ECO:0000259" key="8">
    <source>
        <dbReference type="Pfam" id="PF00933"/>
    </source>
</evidence>
<feature type="domain" description="Glycoside hydrolase family 3 N-terminal" evidence="8">
    <location>
        <begin position="149"/>
        <end position="455"/>
    </location>
</feature>
<dbReference type="InterPro" id="IPR036881">
    <property type="entry name" value="Glyco_hydro_3_C_sf"/>
</dbReference>
<accession>A0A418XB55</accession>
<dbReference type="InterPro" id="IPR001764">
    <property type="entry name" value="Glyco_hydro_3_N"/>
</dbReference>